<organism evidence="3 4">
    <name type="scientific">Chlorella sorokiniana</name>
    <name type="common">Freshwater green alga</name>
    <dbReference type="NCBI Taxonomy" id="3076"/>
    <lineage>
        <taxon>Eukaryota</taxon>
        <taxon>Viridiplantae</taxon>
        <taxon>Chlorophyta</taxon>
        <taxon>core chlorophytes</taxon>
        <taxon>Trebouxiophyceae</taxon>
        <taxon>Chlorellales</taxon>
        <taxon>Chlorellaceae</taxon>
        <taxon>Chlorella clade</taxon>
        <taxon>Chlorella</taxon>
    </lineage>
</organism>
<dbReference type="GO" id="GO:0000030">
    <property type="term" value="F:mannosyltransferase activity"/>
    <property type="evidence" value="ECO:0007669"/>
    <property type="project" value="TreeGrafter"/>
</dbReference>
<dbReference type="InterPro" id="IPR007577">
    <property type="entry name" value="GlycoTrfase_DXD_sugar-bd_CS"/>
</dbReference>
<dbReference type="PANTHER" id="PTHR32385">
    <property type="entry name" value="MANNOSYL PHOSPHORYLINOSITOL CERAMIDE SYNTHASE"/>
    <property type="match status" value="1"/>
</dbReference>
<evidence type="ECO:0000256" key="2">
    <source>
        <dbReference type="SAM" id="Phobius"/>
    </source>
</evidence>
<dbReference type="SUPFAM" id="SSF53448">
    <property type="entry name" value="Nucleotide-diphospho-sugar transferases"/>
    <property type="match status" value="1"/>
</dbReference>
<keyword evidence="2" id="KW-0472">Membrane</keyword>
<dbReference type="Pfam" id="PF04488">
    <property type="entry name" value="Gly_transf_sug"/>
    <property type="match status" value="1"/>
</dbReference>
<keyword evidence="1" id="KW-0808">Transferase</keyword>
<dbReference type="OrthoDB" id="409543at2759"/>
<dbReference type="EMBL" id="LHPG02000002">
    <property type="protein sequence ID" value="PRW60525.1"/>
    <property type="molecule type" value="Genomic_DNA"/>
</dbReference>
<dbReference type="GO" id="GO:0051999">
    <property type="term" value="P:mannosyl-inositol phosphorylceramide biosynthetic process"/>
    <property type="evidence" value="ECO:0007669"/>
    <property type="project" value="TreeGrafter"/>
</dbReference>
<feature type="transmembrane region" description="Helical" evidence="2">
    <location>
        <begin position="126"/>
        <end position="159"/>
    </location>
</feature>
<feature type="transmembrane region" description="Helical" evidence="2">
    <location>
        <begin position="414"/>
        <end position="436"/>
    </location>
</feature>
<accession>A0A2P6U2I4</accession>
<dbReference type="Gene3D" id="3.90.550.20">
    <property type="match status" value="1"/>
</dbReference>
<comment type="caution">
    <text evidence="3">The sequence shown here is derived from an EMBL/GenBank/DDBJ whole genome shotgun (WGS) entry which is preliminary data.</text>
</comment>
<keyword evidence="2" id="KW-1133">Transmembrane helix</keyword>
<protein>
    <submittedName>
        <fullName evidence="3">Glycosyltransferase sugar-binding region containing DXD motif family</fullName>
    </submittedName>
</protein>
<dbReference type="GO" id="GO:0016020">
    <property type="term" value="C:membrane"/>
    <property type="evidence" value="ECO:0007669"/>
    <property type="project" value="GOC"/>
</dbReference>
<reference evidence="3 4" key="1">
    <citation type="journal article" date="2018" name="Plant J.">
        <title>Genome sequences of Chlorella sorokiniana UTEX 1602 and Micractinium conductrix SAG 241.80: implications to maltose excretion by a green alga.</title>
        <authorList>
            <person name="Arriola M.B."/>
            <person name="Velmurugan N."/>
            <person name="Zhang Y."/>
            <person name="Plunkett M.H."/>
            <person name="Hondzo H."/>
            <person name="Barney B.M."/>
        </authorList>
    </citation>
    <scope>NUCLEOTIDE SEQUENCE [LARGE SCALE GENOMIC DNA]</scope>
    <source>
        <strain evidence="4">UTEX 1602</strain>
    </source>
</reference>
<keyword evidence="4" id="KW-1185">Reference proteome</keyword>
<evidence type="ECO:0000313" key="4">
    <source>
        <dbReference type="Proteomes" id="UP000239899"/>
    </source>
</evidence>
<keyword evidence="2" id="KW-0812">Transmembrane</keyword>
<dbReference type="PANTHER" id="PTHR32385:SF15">
    <property type="entry name" value="INOSITOL PHOSPHOCERAMIDE MANNOSYLTRANSFERASE 1"/>
    <property type="match status" value="1"/>
</dbReference>
<gene>
    <name evidence="3" type="ORF">C2E21_1209</name>
</gene>
<dbReference type="Proteomes" id="UP000239899">
    <property type="component" value="Unassembled WGS sequence"/>
</dbReference>
<sequence>MEALVQQTLEEDFQARNNLVGLAASLCVLFADAPSSLAAMLAGSSLARGALELSACSDNCGPLAMAANALQPAADLAALMRQYYALSAVAAERQLAVAQATAGRSCAYLRCANRGGEGGPAAGRAWAACAAAAAALCVFVIMLVVMLTCLLGLGLGVLLGSVLLHNQWLPGAHPRRRHRSPDRGADQVPPKYRANMRRRRDLNPTWQVRVWSDADLKAAAAALGVAGAYNAATIMNQKIDLGRYCVLYVHGGITVDMDTWALQPLDSLPNLHSLDRLAVSLTATNSLESAVLRKGCFRFPTSSQLCSFVNNAFLLAPPQDLVLLHIIQHCSRKLLDPPSAAWGKELHVNGTTGPDQLNQVISQLPAGMVTILPHTYFEPCAGYDPFCVLPPQAVMTHEHEGTWISSSFRAASSLWYHVKHHWALLVFATVVLWLLLKRRRPA</sequence>
<dbReference type="AlphaFoldDB" id="A0A2P6U2I4"/>
<proteinExistence type="predicted"/>
<dbReference type="InterPro" id="IPR051706">
    <property type="entry name" value="Glycosyltransferase_domain"/>
</dbReference>
<dbReference type="InterPro" id="IPR029044">
    <property type="entry name" value="Nucleotide-diphossugar_trans"/>
</dbReference>
<evidence type="ECO:0000313" key="3">
    <source>
        <dbReference type="EMBL" id="PRW60525.1"/>
    </source>
</evidence>
<evidence type="ECO:0000256" key="1">
    <source>
        <dbReference type="ARBA" id="ARBA00022679"/>
    </source>
</evidence>
<name>A0A2P6U2I4_CHLSO</name>